<protein>
    <submittedName>
        <fullName evidence="5">4Fe-4S ferredoxin</fullName>
    </submittedName>
</protein>
<evidence type="ECO:0000256" key="2">
    <source>
        <dbReference type="ARBA" id="ARBA00023004"/>
    </source>
</evidence>
<dbReference type="InterPro" id="IPR017900">
    <property type="entry name" value="4Fe4S_Fe_S_CS"/>
</dbReference>
<feature type="domain" description="4Fe-4S ferredoxin-type" evidence="4">
    <location>
        <begin position="320"/>
        <end position="351"/>
    </location>
</feature>
<comment type="caution">
    <text evidence="5">The sequence shown here is derived from an EMBL/GenBank/DDBJ whole genome shotgun (WGS) entry which is preliminary data.</text>
</comment>
<evidence type="ECO:0000313" key="6">
    <source>
        <dbReference type="Proteomes" id="UP000617355"/>
    </source>
</evidence>
<keyword evidence="6" id="KW-1185">Reference proteome</keyword>
<keyword evidence="3" id="KW-0411">Iron-sulfur</keyword>
<sequence>MIDAQGLDALIAALASDGREVFGPVRREGAVVYEEISSSDDLPKGWADEQSGGHYRLRQEGDAFFGATLGPQGWKRLLHPPKQVLWRTEGAGEETKIIPEPLDTTRRAFIGARACDLAAIAAQDKVLTEGPYRDPQYAARRANLFIVAVNCTRSAETCFCTSMNTGPKATKGYDIALTELEGGRFLAEAASEAGAAQLAALPSRPATADDEGAAAAGIDRARDQQRRIDTDGLPALLKDRPDHPRWSEVAQRCLNCANCTMVCPTCFCTTVDEVTSLEGPETERVNRWASCFTVDFSHVHGGAVRPGAKSRYRQWMTHKLATWVDQFGEMGCVGCGRCISWCPVGIDITEEAAAIRKGGG</sequence>
<proteinExistence type="predicted"/>
<evidence type="ECO:0000313" key="5">
    <source>
        <dbReference type="EMBL" id="GGD46156.1"/>
    </source>
</evidence>
<gene>
    <name evidence="5" type="ORF">GCM10011358_32270</name>
</gene>
<evidence type="ECO:0000259" key="4">
    <source>
        <dbReference type="PROSITE" id="PS51379"/>
    </source>
</evidence>
<organism evidence="5 6">
    <name type="scientific">Sinisalibacter lacisalsi</name>
    <dbReference type="NCBI Taxonomy" id="1526570"/>
    <lineage>
        <taxon>Bacteria</taxon>
        <taxon>Pseudomonadati</taxon>
        <taxon>Pseudomonadota</taxon>
        <taxon>Alphaproteobacteria</taxon>
        <taxon>Rhodobacterales</taxon>
        <taxon>Roseobacteraceae</taxon>
        <taxon>Sinisalibacter</taxon>
    </lineage>
</organism>
<dbReference type="PROSITE" id="PS00198">
    <property type="entry name" value="4FE4S_FER_1"/>
    <property type="match status" value="2"/>
</dbReference>
<dbReference type="Pfam" id="PF17179">
    <property type="entry name" value="Fer4_22"/>
    <property type="match status" value="1"/>
</dbReference>
<dbReference type="PANTHER" id="PTHR40447:SF1">
    <property type="entry name" value="ANAEROBIC SULFITE REDUCTASE SUBUNIT A"/>
    <property type="match status" value="1"/>
</dbReference>
<name>A0ABQ1QTZ3_9RHOB</name>
<evidence type="ECO:0000256" key="1">
    <source>
        <dbReference type="ARBA" id="ARBA00022723"/>
    </source>
</evidence>
<dbReference type="InterPro" id="IPR017896">
    <property type="entry name" value="4Fe4S_Fe-S-bd"/>
</dbReference>
<reference evidence="6" key="1">
    <citation type="journal article" date="2019" name="Int. J. Syst. Evol. Microbiol.">
        <title>The Global Catalogue of Microorganisms (GCM) 10K type strain sequencing project: providing services to taxonomists for standard genome sequencing and annotation.</title>
        <authorList>
            <consortium name="The Broad Institute Genomics Platform"/>
            <consortium name="The Broad Institute Genome Sequencing Center for Infectious Disease"/>
            <person name="Wu L."/>
            <person name="Ma J."/>
        </authorList>
    </citation>
    <scope>NUCLEOTIDE SEQUENCE [LARGE SCALE GENOMIC DNA]</scope>
    <source>
        <strain evidence="6">CGMCC 1.12922</strain>
    </source>
</reference>
<dbReference type="PROSITE" id="PS51379">
    <property type="entry name" value="4FE4S_FER_2"/>
    <property type="match status" value="2"/>
</dbReference>
<evidence type="ECO:0000256" key="3">
    <source>
        <dbReference type="ARBA" id="ARBA00023014"/>
    </source>
</evidence>
<dbReference type="SUPFAM" id="SSF46548">
    <property type="entry name" value="alpha-helical ferredoxin"/>
    <property type="match status" value="1"/>
</dbReference>
<keyword evidence="2" id="KW-0408">Iron</keyword>
<accession>A0ABQ1QTZ3</accession>
<feature type="domain" description="4Fe-4S ferredoxin-type" evidence="4">
    <location>
        <begin position="242"/>
        <end position="274"/>
    </location>
</feature>
<keyword evidence="1" id="KW-0479">Metal-binding</keyword>
<dbReference type="Proteomes" id="UP000617355">
    <property type="component" value="Unassembled WGS sequence"/>
</dbReference>
<dbReference type="PANTHER" id="PTHR40447">
    <property type="entry name" value="ANAEROBIC SULFITE REDUCTASE SUBUNIT A"/>
    <property type="match status" value="1"/>
</dbReference>
<dbReference type="EMBL" id="BMGI01000006">
    <property type="protein sequence ID" value="GGD46156.1"/>
    <property type="molecule type" value="Genomic_DNA"/>
</dbReference>